<dbReference type="InterPro" id="IPR005821">
    <property type="entry name" value="Ion_trans_dom"/>
</dbReference>
<dbReference type="PANTHER" id="PTHR45651:SF12">
    <property type="entry name" value="CYCLIC NUCLEOTIDE-GATED ION CHANNEL 15-RELATED"/>
    <property type="match status" value="1"/>
</dbReference>
<evidence type="ECO:0000259" key="7">
    <source>
        <dbReference type="Pfam" id="PF00520"/>
    </source>
</evidence>
<dbReference type="InterPro" id="IPR014710">
    <property type="entry name" value="RmlC-like_jellyroll"/>
</dbReference>
<evidence type="ECO:0000256" key="3">
    <source>
        <dbReference type="ARBA" id="ARBA00022989"/>
    </source>
</evidence>
<evidence type="ECO:0000313" key="9">
    <source>
        <dbReference type="Proteomes" id="UP001374584"/>
    </source>
</evidence>
<evidence type="ECO:0000313" key="8">
    <source>
        <dbReference type="EMBL" id="KAK7333426.1"/>
    </source>
</evidence>
<evidence type="ECO:0000256" key="5">
    <source>
        <dbReference type="ARBA" id="ARBA00023303"/>
    </source>
</evidence>
<evidence type="ECO:0000256" key="4">
    <source>
        <dbReference type="ARBA" id="ARBA00023136"/>
    </source>
</evidence>
<keyword evidence="5" id="KW-0813">Transport</keyword>
<reference evidence="8 9" key="1">
    <citation type="submission" date="2024-01" db="EMBL/GenBank/DDBJ databases">
        <title>The genomes of 5 underutilized Papilionoideae crops provide insights into root nodulation and disease resistanc.</title>
        <authorList>
            <person name="Jiang F."/>
        </authorList>
    </citation>
    <scope>NUCLEOTIDE SEQUENCE [LARGE SCALE GENOMIC DNA]</scope>
    <source>
        <strain evidence="8">JINMINGXINNONG_FW02</strain>
        <tissue evidence="8">Leaves</tissue>
    </source>
</reference>
<keyword evidence="5" id="KW-0407">Ion channel</keyword>
<feature type="transmembrane region" description="Helical" evidence="6">
    <location>
        <begin position="189"/>
        <end position="209"/>
    </location>
</feature>
<dbReference type="Proteomes" id="UP001374584">
    <property type="component" value="Unassembled WGS sequence"/>
</dbReference>
<name>A0AAN9QFV6_PHACN</name>
<comment type="subcellular location">
    <subcellularLocation>
        <location evidence="1">Membrane</location>
        <topology evidence="1">Multi-pass membrane protein</topology>
    </subcellularLocation>
</comment>
<sequence>MASDCSRFVRFQDDPELVKLPTTNSGKGIRRNGTRLVERRGKKGLKETIRDEVCIDIGTALEVFLTMIRSLADVFYMIQILMKFRTAYVAPSSRVFGRGELVLDTTKIATRYLRKGFGLDFIAALPLPQVLIWIVIPNLEGSTMANTKNVLRFIIIFQYLPRVFLIFPLSSQIVKAIGVVTETAWAGAVYNLVLYMLASHFLGASWYLLSIERQEACWRSVCDMEPSCQDSLRVSWFIASPGDFCSEELLTWALGPRPSFILPSSTRTVKAITEVEAFALIAEDLKFVASQFRRLHSKQLRHKFRFYAHQWRTWAACFIQAAWRRYKKRKEAAELRALSYVQSKREGESVGLVVYGTRMTRKGTVHSDEVVNSLQKPEEPDFSVEARYEMRYEMIYEMRYEMIYEMRYEIRYEIREEIRDKRCEMIYEMRYEIGYEI</sequence>
<gene>
    <name evidence="8" type="ORF">VNO80_30198</name>
</gene>
<feature type="transmembrane region" description="Helical" evidence="6">
    <location>
        <begin position="117"/>
        <end position="136"/>
    </location>
</feature>
<dbReference type="EMBL" id="JAYMYR010000011">
    <property type="protein sequence ID" value="KAK7333426.1"/>
    <property type="molecule type" value="Genomic_DNA"/>
</dbReference>
<dbReference type="GO" id="GO:0005216">
    <property type="term" value="F:monoatomic ion channel activity"/>
    <property type="evidence" value="ECO:0007669"/>
    <property type="project" value="InterPro"/>
</dbReference>
<keyword evidence="4 6" id="KW-0472">Membrane</keyword>
<comment type="caution">
    <text evidence="8">The sequence shown here is derived from an EMBL/GenBank/DDBJ whole genome shotgun (WGS) entry which is preliminary data.</text>
</comment>
<organism evidence="8 9">
    <name type="scientific">Phaseolus coccineus</name>
    <name type="common">Scarlet runner bean</name>
    <name type="synonym">Phaseolus multiflorus</name>
    <dbReference type="NCBI Taxonomy" id="3886"/>
    <lineage>
        <taxon>Eukaryota</taxon>
        <taxon>Viridiplantae</taxon>
        <taxon>Streptophyta</taxon>
        <taxon>Embryophyta</taxon>
        <taxon>Tracheophyta</taxon>
        <taxon>Spermatophyta</taxon>
        <taxon>Magnoliopsida</taxon>
        <taxon>eudicotyledons</taxon>
        <taxon>Gunneridae</taxon>
        <taxon>Pentapetalae</taxon>
        <taxon>rosids</taxon>
        <taxon>fabids</taxon>
        <taxon>Fabales</taxon>
        <taxon>Fabaceae</taxon>
        <taxon>Papilionoideae</taxon>
        <taxon>50 kb inversion clade</taxon>
        <taxon>NPAAA clade</taxon>
        <taxon>indigoferoid/millettioid clade</taxon>
        <taxon>Phaseoleae</taxon>
        <taxon>Phaseolus</taxon>
    </lineage>
</organism>
<feature type="transmembrane region" description="Helical" evidence="6">
    <location>
        <begin position="156"/>
        <end position="177"/>
    </location>
</feature>
<proteinExistence type="predicted"/>
<dbReference type="CDD" id="cd23767">
    <property type="entry name" value="IQCD"/>
    <property type="match status" value="1"/>
</dbReference>
<keyword evidence="5" id="KW-0406">Ion transport</keyword>
<accession>A0AAN9QFV6</accession>
<evidence type="ECO:0000256" key="1">
    <source>
        <dbReference type="ARBA" id="ARBA00004141"/>
    </source>
</evidence>
<keyword evidence="2 6" id="KW-0812">Transmembrane</keyword>
<evidence type="ECO:0000256" key="6">
    <source>
        <dbReference type="SAM" id="Phobius"/>
    </source>
</evidence>
<dbReference type="Pfam" id="PF00520">
    <property type="entry name" value="Ion_trans"/>
    <property type="match status" value="1"/>
</dbReference>
<evidence type="ECO:0000256" key="2">
    <source>
        <dbReference type="ARBA" id="ARBA00022692"/>
    </source>
</evidence>
<dbReference type="AlphaFoldDB" id="A0AAN9QFV6"/>
<dbReference type="Gene3D" id="2.60.120.10">
    <property type="entry name" value="Jelly Rolls"/>
    <property type="match status" value="1"/>
</dbReference>
<keyword evidence="3 6" id="KW-1133">Transmembrane helix</keyword>
<feature type="domain" description="Ion transport" evidence="7">
    <location>
        <begin position="63"/>
        <end position="225"/>
    </location>
</feature>
<dbReference type="GO" id="GO:0016020">
    <property type="term" value="C:membrane"/>
    <property type="evidence" value="ECO:0007669"/>
    <property type="project" value="UniProtKB-SubCell"/>
</dbReference>
<dbReference type="SUPFAM" id="SSF81324">
    <property type="entry name" value="Voltage-gated potassium channels"/>
    <property type="match status" value="1"/>
</dbReference>
<protein>
    <recommendedName>
        <fullName evidence="7">Ion transport domain-containing protein</fullName>
    </recommendedName>
</protein>
<keyword evidence="9" id="KW-1185">Reference proteome</keyword>
<dbReference type="PANTHER" id="PTHR45651">
    <property type="entry name" value="CYCLIC NUCLEOTIDE-GATED ION CHANNEL 15-RELATED-RELATED"/>
    <property type="match status" value="1"/>
</dbReference>